<evidence type="ECO:0000313" key="3">
    <source>
        <dbReference type="Proteomes" id="UP000038647"/>
    </source>
</evidence>
<accession>A0A0T9SZH1</accession>
<sequence>MQSLFSLAGRTQSDSQLYFSTETAAVVRRFHRFWEAILLLIIPSPESAIDVDTRLPG</sequence>
<dbReference type="EMBL" id="CQEJ01000002">
    <property type="protein sequence ID" value="CNK52245.1"/>
    <property type="molecule type" value="Genomic_DNA"/>
</dbReference>
<dbReference type="EMBL" id="CQEH01000002">
    <property type="protein sequence ID" value="CNK60422.1"/>
    <property type="molecule type" value="Genomic_DNA"/>
</dbReference>
<keyword evidence="3" id="KW-1185">Reference proteome</keyword>
<evidence type="ECO:0000313" key="1">
    <source>
        <dbReference type="EMBL" id="CNK52245.1"/>
    </source>
</evidence>
<reference evidence="1 4" key="2">
    <citation type="submission" date="2015-03" db="EMBL/GenBank/DDBJ databases">
        <authorList>
            <person name="Murphy D."/>
        </authorList>
    </citation>
    <scope>NUCLEOTIDE SEQUENCE [LARGE SCALE GENOMIC DNA]</scope>
    <source>
        <strain evidence="1 4">IP06005</strain>
    </source>
</reference>
<protein>
    <submittedName>
        <fullName evidence="1">Uncharacterized protein</fullName>
    </submittedName>
</protein>
<evidence type="ECO:0000313" key="2">
    <source>
        <dbReference type="EMBL" id="CNK60422.1"/>
    </source>
</evidence>
<dbReference type="AlphaFoldDB" id="A0A0T9SZH1"/>
<reference evidence="2 3" key="1">
    <citation type="submission" date="2015-03" db="EMBL/GenBank/DDBJ databases">
        <authorList>
            <consortium name="Pathogen Informatics"/>
            <person name="Murphy D."/>
        </authorList>
    </citation>
    <scope>NUCLEOTIDE SEQUENCE [LARGE SCALE GENOMIC DNA]</scope>
    <source>
        <strain evidence="2 3">IP08791</strain>
    </source>
</reference>
<evidence type="ECO:0000313" key="4">
    <source>
        <dbReference type="Proteomes" id="UP000041595"/>
    </source>
</evidence>
<proteinExistence type="predicted"/>
<gene>
    <name evidence="1" type="ORF">ERS137965_00320</name>
    <name evidence="2" type="ORF">ERS137966_00724</name>
</gene>
<dbReference type="STRING" id="1453495.AT01_2567"/>
<name>A0A0T9SZH1_YERAL</name>
<dbReference type="Proteomes" id="UP000038647">
    <property type="component" value="Unassembled WGS sequence"/>
</dbReference>
<dbReference type="Proteomes" id="UP000041595">
    <property type="component" value="Unassembled WGS sequence"/>
</dbReference>
<organism evidence="1 4">
    <name type="scientific">Yersinia aldovae</name>
    <dbReference type="NCBI Taxonomy" id="29483"/>
    <lineage>
        <taxon>Bacteria</taxon>
        <taxon>Pseudomonadati</taxon>
        <taxon>Pseudomonadota</taxon>
        <taxon>Gammaproteobacteria</taxon>
        <taxon>Enterobacterales</taxon>
        <taxon>Yersiniaceae</taxon>
        <taxon>Yersinia</taxon>
    </lineage>
</organism>